<organism evidence="14 15">
    <name type="scientific">Francisella uliginis</name>
    <dbReference type="NCBI Taxonomy" id="573570"/>
    <lineage>
        <taxon>Bacteria</taxon>
        <taxon>Pseudomonadati</taxon>
        <taxon>Pseudomonadota</taxon>
        <taxon>Gammaproteobacteria</taxon>
        <taxon>Thiotrichales</taxon>
        <taxon>Francisellaceae</taxon>
        <taxon>Francisella</taxon>
    </lineage>
</organism>
<evidence type="ECO:0000256" key="1">
    <source>
        <dbReference type="ARBA" id="ARBA00000822"/>
    </source>
</evidence>
<sequence>MSGKKKLATAISYILMGLGSFGMAEAATSNNVETYDFKAPFKDYNNKIVLKVNNVSSAKTIEFTSNFKPKTGWGNCFGTRADLVNFVSTENSKGDYVTKMTLKDSDGSFDLTQSCDIMGTDSGNAAVLPGVVVPIVSDLKVDGKDLEIERPCAGNVCKDPAPGYTNAAYYAQWAVWGRKYNPYDFKYNKLNTLIYAFIGFDGSTGNIKTLDASADSWGLSAAARAAKKYPYLKSFLSFGGWTNNGVTTAPMFEKLASNQQSMENFAKQSVELMRKLGFNGIDIDWEWWSDYGNDVAPAKKMLALFKVLRAELDKAGKEDGKKYYLAIAVNGARSRIEAMENPSNPNSVSDFWKQTGELMDEINVMNYDYQGAWGTGFPAYFQASAKFPDVSGVSNSNYSAGDVSSDVQDNVTDSSGSNVTLSKSIGLDGGWSIQDSIDAYIKAGVPAKKLIVGLPLYARSMAVDSAKDGGLFQTITGPGLGDYEKGVFDYKCLVNPVNNPVTGCGTSKPVSGLSDLQFYDEKSNVSIFDKYGKVAMQPWAYSPSTKSFITYDDVWSVTQKTEYAMGRGLGGTMFWQADGDSVDDSKSLINAVAKVYESDSVYVSVDSVTETSATISWNKPELDGNITYTIKLNGNVVAQNITSQSYVLTNLDKATNYSVEVVANASGESREDSISFITAGADDQNQGGDDQNQGGDDQNQGGDDQNQGGDDQNQGGDDQNQGGDDQNQGGDDQNQGGDVATGNWDSNKAYTKGEKVEVDGVTYEAQWWTKGENPTQSGKWGVWRVVEGQTDDQNQGGDDQNQGGDDQNQGGDDQNQGGDDTTASGTWDSNEVYTTGDEVTYNGQTYTAKWWTQGDKPSNGGPWDSPYVAGSDWNADEEYTGGQTVTLDGNTYKAKWWTSGDNPKDGGVWEKL</sequence>
<dbReference type="InterPro" id="IPR001579">
    <property type="entry name" value="Glyco_hydro_18_chit_AS"/>
</dbReference>
<dbReference type="KEGG" id="frx:F7310_03320"/>
<keyword evidence="6" id="KW-0119">Carbohydrate metabolism</keyword>
<dbReference type="SUPFAM" id="SSF51055">
    <property type="entry name" value="Carbohydrate binding domain"/>
    <property type="match status" value="3"/>
</dbReference>
<dbReference type="PROSITE" id="PS01095">
    <property type="entry name" value="GH18_1"/>
    <property type="match status" value="1"/>
</dbReference>
<dbReference type="EMBL" id="CP016796">
    <property type="protein sequence ID" value="API86441.1"/>
    <property type="molecule type" value="Genomic_DNA"/>
</dbReference>
<dbReference type="InterPro" id="IPR013783">
    <property type="entry name" value="Ig-like_fold"/>
</dbReference>
<dbReference type="GO" id="GO:0030246">
    <property type="term" value="F:carbohydrate binding"/>
    <property type="evidence" value="ECO:0007669"/>
    <property type="project" value="InterPro"/>
</dbReference>
<name>A0A1L4BRI0_9GAMM</name>
<dbReference type="InterPro" id="IPR017853">
    <property type="entry name" value="GH"/>
</dbReference>
<dbReference type="InterPro" id="IPR050314">
    <property type="entry name" value="Glycosyl_Hydrlase_18"/>
</dbReference>
<evidence type="ECO:0000256" key="7">
    <source>
        <dbReference type="ARBA" id="ARBA00023295"/>
    </source>
</evidence>
<dbReference type="Gene3D" id="2.60.40.10">
    <property type="entry name" value="Immunoglobulins"/>
    <property type="match status" value="1"/>
</dbReference>
<dbReference type="CDD" id="cd00063">
    <property type="entry name" value="FN3"/>
    <property type="match status" value="1"/>
</dbReference>
<feature type="compositionally biased region" description="Low complexity" evidence="10">
    <location>
        <begin position="682"/>
        <end position="738"/>
    </location>
</feature>
<dbReference type="InterPro" id="IPR003961">
    <property type="entry name" value="FN3_dom"/>
</dbReference>
<accession>A0A1L4BRI0</accession>
<evidence type="ECO:0000256" key="3">
    <source>
        <dbReference type="ARBA" id="ARBA00012729"/>
    </source>
</evidence>
<feature type="signal peptide" evidence="11">
    <location>
        <begin position="1"/>
        <end position="26"/>
    </location>
</feature>
<gene>
    <name evidence="14" type="ORF">F7310_03320</name>
</gene>
<feature type="compositionally biased region" description="Low complexity" evidence="10">
    <location>
        <begin position="791"/>
        <end position="822"/>
    </location>
</feature>
<feature type="region of interest" description="Disordered" evidence="10">
    <location>
        <begin position="680"/>
        <end position="751"/>
    </location>
</feature>
<keyword evidence="7 9" id="KW-0326">Glycosidase</keyword>
<dbReference type="GO" id="GO:0008061">
    <property type="term" value="F:chitin binding"/>
    <property type="evidence" value="ECO:0007669"/>
    <property type="project" value="InterPro"/>
</dbReference>
<dbReference type="Pfam" id="PF02839">
    <property type="entry name" value="CBM_5_12"/>
    <property type="match status" value="3"/>
</dbReference>
<dbReference type="GO" id="GO:0000272">
    <property type="term" value="P:polysaccharide catabolic process"/>
    <property type="evidence" value="ECO:0007669"/>
    <property type="project" value="UniProtKB-KW"/>
</dbReference>
<dbReference type="Gene3D" id="2.10.10.20">
    <property type="entry name" value="Carbohydrate-binding module superfamily 5/12"/>
    <property type="match status" value="3"/>
</dbReference>
<evidence type="ECO:0000256" key="11">
    <source>
        <dbReference type="SAM" id="SignalP"/>
    </source>
</evidence>
<dbReference type="Proteomes" id="UP000184222">
    <property type="component" value="Chromosome"/>
</dbReference>
<evidence type="ECO:0000256" key="2">
    <source>
        <dbReference type="ARBA" id="ARBA00009121"/>
    </source>
</evidence>
<keyword evidence="5" id="KW-0146">Chitin degradation</keyword>
<dbReference type="InterPro" id="IPR001223">
    <property type="entry name" value="Glyco_hydro18_cat"/>
</dbReference>
<dbReference type="PANTHER" id="PTHR11177">
    <property type="entry name" value="CHITINASE"/>
    <property type="match status" value="1"/>
</dbReference>
<dbReference type="RefSeq" id="WP_072711764.1">
    <property type="nucleotide sequence ID" value="NZ_CP016796.1"/>
</dbReference>
<dbReference type="GO" id="GO:0006032">
    <property type="term" value="P:chitin catabolic process"/>
    <property type="evidence" value="ECO:0007669"/>
    <property type="project" value="UniProtKB-KW"/>
</dbReference>
<evidence type="ECO:0000256" key="5">
    <source>
        <dbReference type="ARBA" id="ARBA00023024"/>
    </source>
</evidence>
<dbReference type="CDD" id="cd12215">
    <property type="entry name" value="ChiC_BD"/>
    <property type="match status" value="3"/>
</dbReference>
<dbReference type="InterPro" id="IPR036573">
    <property type="entry name" value="CBM_sf_5/12"/>
</dbReference>
<dbReference type="PANTHER" id="PTHR11177:SF317">
    <property type="entry name" value="CHITINASE 12-RELATED"/>
    <property type="match status" value="1"/>
</dbReference>
<evidence type="ECO:0000256" key="9">
    <source>
        <dbReference type="RuleBase" id="RU000489"/>
    </source>
</evidence>
<keyword evidence="15" id="KW-1185">Reference proteome</keyword>
<protein>
    <recommendedName>
        <fullName evidence="3">chitinase</fullName>
        <ecNumber evidence="3">3.2.1.14</ecNumber>
    </recommendedName>
</protein>
<dbReference type="Pfam" id="PF00041">
    <property type="entry name" value="fn3"/>
    <property type="match status" value="1"/>
</dbReference>
<comment type="catalytic activity">
    <reaction evidence="1">
        <text>Random endo-hydrolysis of N-acetyl-beta-D-glucosaminide (1-&gt;4)-beta-linkages in chitin and chitodextrins.</text>
        <dbReference type="EC" id="3.2.1.14"/>
    </reaction>
</comment>
<dbReference type="SUPFAM" id="SSF54556">
    <property type="entry name" value="Chitinase insertion domain"/>
    <property type="match status" value="1"/>
</dbReference>
<evidence type="ECO:0000256" key="8">
    <source>
        <dbReference type="ARBA" id="ARBA00023326"/>
    </source>
</evidence>
<evidence type="ECO:0000259" key="13">
    <source>
        <dbReference type="PROSITE" id="PS51910"/>
    </source>
</evidence>
<dbReference type="STRING" id="573570.F7310_03320"/>
<dbReference type="PROSITE" id="PS50853">
    <property type="entry name" value="FN3"/>
    <property type="match status" value="1"/>
</dbReference>
<dbReference type="SMART" id="SM00495">
    <property type="entry name" value="ChtBD3"/>
    <property type="match status" value="3"/>
</dbReference>
<feature type="region of interest" description="Disordered" evidence="10">
    <location>
        <begin position="767"/>
        <end position="836"/>
    </location>
</feature>
<dbReference type="Gene3D" id="3.20.20.80">
    <property type="entry name" value="Glycosidases"/>
    <property type="match status" value="1"/>
</dbReference>
<dbReference type="SUPFAM" id="SSF51445">
    <property type="entry name" value="(Trans)glycosidases"/>
    <property type="match status" value="1"/>
</dbReference>
<dbReference type="InterPro" id="IPR003610">
    <property type="entry name" value="CBM5/12"/>
</dbReference>
<evidence type="ECO:0000259" key="12">
    <source>
        <dbReference type="PROSITE" id="PS50853"/>
    </source>
</evidence>
<dbReference type="SMART" id="SM00060">
    <property type="entry name" value="FN3"/>
    <property type="match status" value="1"/>
</dbReference>
<dbReference type="Pfam" id="PF00704">
    <property type="entry name" value="Glyco_hydro_18"/>
    <property type="match status" value="1"/>
</dbReference>
<dbReference type="InterPro" id="IPR029070">
    <property type="entry name" value="Chitinase_insertion_sf"/>
</dbReference>
<keyword evidence="11" id="KW-0732">Signal</keyword>
<feature type="domain" description="Fibronectin type-III" evidence="12">
    <location>
        <begin position="599"/>
        <end position="681"/>
    </location>
</feature>
<proteinExistence type="inferred from homology"/>
<dbReference type="Gene3D" id="3.10.50.10">
    <property type="match status" value="1"/>
</dbReference>
<reference evidence="14 15" key="1">
    <citation type="journal article" date="2016" name="Appl. Environ. Microbiol.">
        <title>Whole genome relationships among Francisella bacteria of diverse origin define new species and provide specific regions for detection.</title>
        <authorList>
            <person name="Challacombe J.F."/>
            <person name="Petersen J.M."/>
            <person name="Gallegos-Graves V."/>
            <person name="Hodge D."/>
            <person name="Pillai S."/>
            <person name="Kuske C.R."/>
        </authorList>
    </citation>
    <scope>NUCLEOTIDE SEQUENCE [LARGE SCALE GENOMIC DNA]</scope>
    <source>
        <strain evidence="15">TX07-7310</strain>
    </source>
</reference>
<dbReference type="GO" id="GO:0005576">
    <property type="term" value="C:extracellular region"/>
    <property type="evidence" value="ECO:0007669"/>
    <property type="project" value="InterPro"/>
</dbReference>
<dbReference type="PROSITE" id="PS51910">
    <property type="entry name" value="GH18_2"/>
    <property type="match status" value="1"/>
</dbReference>
<feature type="compositionally biased region" description="Polar residues" evidence="10">
    <location>
        <begin position="823"/>
        <end position="833"/>
    </location>
</feature>
<dbReference type="SMART" id="SM00636">
    <property type="entry name" value="Glyco_18"/>
    <property type="match status" value="1"/>
</dbReference>
<dbReference type="InterPro" id="IPR011583">
    <property type="entry name" value="Chitinase_II/V-like_cat"/>
</dbReference>
<evidence type="ECO:0000313" key="14">
    <source>
        <dbReference type="EMBL" id="API86441.1"/>
    </source>
</evidence>
<feature type="domain" description="GH18" evidence="13">
    <location>
        <begin position="164"/>
        <end position="599"/>
    </location>
</feature>
<evidence type="ECO:0000256" key="4">
    <source>
        <dbReference type="ARBA" id="ARBA00022801"/>
    </source>
</evidence>
<dbReference type="AlphaFoldDB" id="A0A1L4BRI0"/>
<dbReference type="GO" id="GO:0008843">
    <property type="term" value="F:endochitinase activity"/>
    <property type="evidence" value="ECO:0007669"/>
    <property type="project" value="UniProtKB-EC"/>
</dbReference>
<dbReference type="InterPro" id="IPR036116">
    <property type="entry name" value="FN3_sf"/>
</dbReference>
<evidence type="ECO:0000313" key="15">
    <source>
        <dbReference type="Proteomes" id="UP000184222"/>
    </source>
</evidence>
<keyword evidence="8" id="KW-0624">Polysaccharide degradation</keyword>
<evidence type="ECO:0000256" key="6">
    <source>
        <dbReference type="ARBA" id="ARBA00023277"/>
    </source>
</evidence>
<comment type="similarity">
    <text evidence="2">Belongs to the glycosyl hydrolase 18 family. Chitinase class II subfamily.</text>
</comment>
<evidence type="ECO:0000256" key="10">
    <source>
        <dbReference type="SAM" id="MobiDB-lite"/>
    </source>
</evidence>
<keyword evidence="4 9" id="KW-0378">Hydrolase</keyword>
<feature type="chain" id="PRO_5009857956" description="chitinase" evidence="11">
    <location>
        <begin position="27"/>
        <end position="912"/>
    </location>
</feature>
<dbReference type="SUPFAM" id="SSF49265">
    <property type="entry name" value="Fibronectin type III"/>
    <property type="match status" value="1"/>
</dbReference>
<dbReference type="EC" id="3.2.1.14" evidence="3"/>